<dbReference type="InterPro" id="IPR029058">
    <property type="entry name" value="AB_hydrolase_fold"/>
</dbReference>
<dbReference type="ESTHER" id="9agar-a0a0d2pih9">
    <property type="family name" value="Fungal_carboxylesterase_lipase"/>
</dbReference>
<dbReference type="Proteomes" id="UP000054270">
    <property type="component" value="Unassembled WGS sequence"/>
</dbReference>
<gene>
    <name evidence="5" type="ORF">HYPSUDRAFT_51627</name>
</gene>
<evidence type="ECO:0000256" key="2">
    <source>
        <dbReference type="ARBA" id="ARBA00022801"/>
    </source>
</evidence>
<dbReference type="STRING" id="945553.A0A0D2PIH9"/>
<organism evidence="5 6">
    <name type="scientific">Hypholoma sublateritium (strain FD-334 SS-4)</name>
    <dbReference type="NCBI Taxonomy" id="945553"/>
    <lineage>
        <taxon>Eukaryota</taxon>
        <taxon>Fungi</taxon>
        <taxon>Dikarya</taxon>
        <taxon>Basidiomycota</taxon>
        <taxon>Agaricomycotina</taxon>
        <taxon>Agaricomycetes</taxon>
        <taxon>Agaricomycetidae</taxon>
        <taxon>Agaricales</taxon>
        <taxon>Agaricineae</taxon>
        <taxon>Strophariaceae</taxon>
        <taxon>Hypholoma</taxon>
    </lineage>
</organism>
<sequence>MLTVLILSLSLLAGAYSAPSVQFGNTNIIGRDTGKIEFFGGIPFAKPPVGALRLNFPVLSNTFQTRTFNAENFGPACLQTPAPPSGVSEDCLTLNVFRPSGISPNARLPVLVWIYGVGGSSFYNATELVERSVSRSTPILFVSINYRVGPLGFPQGIEAGQRKILNLGYHDQITAFQWIQDNIVHFGGDKTKVTISGESAGAASIATFFLEPQIKSLARAAIMESTGSLPAFGPERNEANWQQYVAAVPACASFVGTNDTFACLRAANTASLEQAIVAAQITFANTSFGPVIDGPGGIVPARTSQIKPQGSLPTLFGSNLDEGALFAPQTINSAAEIEDMLVALVSPAIVSPLTLAATVARILELYPDVPALGSPFGTGNATFGLNSEYKRQAAIFGDLVFQSSRRNLSQQISAQGIPVFAYLFTDHDAVPVAEFAPAEAASGSLGVPHTSEIPYVFGRLMNVTPRASALSAIIQDYWISFVNTLDPNDNHGTKRPNWARYTPKNQVLLELNGQGTGLIPDNYRAQQIAFLQDNSDALHR</sequence>
<dbReference type="PROSITE" id="PS00122">
    <property type="entry name" value="CARBOXYLESTERASE_B_1"/>
    <property type="match status" value="1"/>
</dbReference>
<dbReference type="EC" id="3.1.1.-" evidence="3"/>
<dbReference type="AlphaFoldDB" id="A0A0D2PIH9"/>
<dbReference type="OrthoDB" id="408631at2759"/>
<keyword evidence="2 3" id="KW-0378">Hydrolase</keyword>
<proteinExistence type="inferred from homology"/>
<dbReference type="GO" id="GO:0016787">
    <property type="term" value="F:hydrolase activity"/>
    <property type="evidence" value="ECO:0007669"/>
    <property type="project" value="UniProtKB-KW"/>
</dbReference>
<evidence type="ECO:0000313" key="6">
    <source>
        <dbReference type="Proteomes" id="UP000054270"/>
    </source>
</evidence>
<dbReference type="Pfam" id="PF00135">
    <property type="entry name" value="COesterase"/>
    <property type="match status" value="1"/>
</dbReference>
<dbReference type="SUPFAM" id="SSF53474">
    <property type="entry name" value="alpha/beta-Hydrolases"/>
    <property type="match status" value="1"/>
</dbReference>
<dbReference type="InterPro" id="IPR050309">
    <property type="entry name" value="Type-B_Carboxylest/Lipase"/>
</dbReference>
<dbReference type="InterPro" id="IPR019819">
    <property type="entry name" value="Carboxylesterase_B_CS"/>
</dbReference>
<dbReference type="Gene3D" id="3.40.50.1820">
    <property type="entry name" value="alpha/beta hydrolase"/>
    <property type="match status" value="1"/>
</dbReference>
<feature type="chain" id="PRO_5005112659" description="Carboxylic ester hydrolase" evidence="3">
    <location>
        <begin position="18"/>
        <end position="540"/>
    </location>
</feature>
<keyword evidence="6" id="KW-1185">Reference proteome</keyword>
<evidence type="ECO:0000259" key="4">
    <source>
        <dbReference type="Pfam" id="PF00135"/>
    </source>
</evidence>
<evidence type="ECO:0000313" key="5">
    <source>
        <dbReference type="EMBL" id="KJA28261.1"/>
    </source>
</evidence>
<dbReference type="PROSITE" id="PS00941">
    <property type="entry name" value="CARBOXYLESTERASE_B_2"/>
    <property type="match status" value="1"/>
</dbReference>
<dbReference type="PANTHER" id="PTHR11559">
    <property type="entry name" value="CARBOXYLESTERASE"/>
    <property type="match status" value="1"/>
</dbReference>
<dbReference type="InterPro" id="IPR002018">
    <property type="entry name" value="CarbesteraseB"/>
</dbReference>
<protein>
    <recommendedName>
        <fullName evidence="3">Carboxylic ester hydrolase</fullName>
        <ecNumber evidence="3">3.1.1.-</ecNumber>
    </recommendedName>
</protein>
<evidence type="ECO:0000256" key="1">
    <source>
        <dbReference type="ARBA" id="ARBA00005964"/>
    </source>
</evidence>
<dbReference type="InterPro" id="IPR019826">
    <property type="entry name" value="Carboxylesterase_B_AS"/>
</dbReference>
<feature type="signal peptide" evidence="3">
    <location>
        <begin position="1"/>
        <end position="17"/>
    </location>
</feature>
<comment type="similarity">
    <text evidence="1 3">Belongs to the type-B carboxylesterase/lipase family.</text>
</comment>
<dbReference type="EMBL" id="KN817522">
    <property type="protein sequence ID" value="KJA28261.1"/>
    <property type="molecule type" value="Genomic_DNA"/>
</dbReference>
<accession>A0A0D2PIH9</accession>
<feature type="domain" description="Carboxylesterase type B" evidence="4">
    <location>
        <begin position="25"/>
        <end position="530"/>
    </location>
</feature>
<keyword evidence="3" id="KW-0732">Signal</keyword>
<evidence type="ECO:0000256" key="3">
    <source>
        <dbReference type="RuleBase" id="RU361235"/>
    </source>
</evidence>
<reference evidence="6" key="1">
    <citation type="submission" date="2014-04" db="EMBL/GenBank/DDBJ databases">
        <title>Evolutionary Origins and Diversification of the Mycorrhizal Mutualists.</title>
        <authorList>
            <consortium name="DOE Joint Genome Institute"/>
            <consortium name="Mycorrhizal Genomics Consortium"/>
            <person name="Kohler A."/>
            <person name="Kuo A."/>
            <person name="Nagy L.G."/>
            <person name="Floudas D."/>
            <person name="Copeland A."/>
            <person name="Barry K.W."/>
            <person name="Cichocki N."/>
            <person name="Veneault-Fourrey C."/>
            <person name="LaButti K."/>
            <person name="Lindquist E.A."/>
            <person name="Lipzen A."/>
            <person name="Lundell T."/>
            <person name="Morin E."/>
            <person name="Murat C."/>
            <person name="Riley R."/>
            <person name="Ohm R."/>
            <person name="Sun H."/>
            <person name="Tunlid A."/>
            <person name="Henrissat B."/>
            <person name="Grigoriev I.V."/>
            <person name="Hibbett D.S."/>
            <person name="Martin F."/>
        </authorList>
    </citation>
    <scope>NUCLEOTIDE SEQUENCE [LARGE SCALE GENOMIC DNA]</scope>
    <source>
        <strain evidence="6">FD-334 SS-4</strain>
    </source>
</reference>
<name>A0A0D2PIH9_HYPSF</name>